<evidence type="ECO:0000259" key="4">
    <source>
        <dbReference type="Pfam" id="PF07250"/>
    </source>
</evidence>
<dbReference type="InterPro" id="IPR009880">
    <property type="entry name" value="Glyoxal_oxidase_N"/>
</dbReference>
<dbReference type="PANTHER" id="PTHR32208">
    <property type="entry name" value="SECRETED PROTEIN-RELATED"/>
    <property type="match status" value="1"/>
</dbReference>
<evidence type="ECO:0000256" key="2">
    <source>
        <dbReference type="SAM" id="MobiDB-lite"/>
    </source>
</evidence>
<dbReference type="CDD" id="cd02851">
    <property type="entry name" value="E_set_GO_C"/>
    <property type="match status" value="1"/>
</dbReference>
<dbReference type="EMBL" id="BAAAHE010000038">
    <property type="protein sequence ID" value="GAA0630717.1"/>
    <property type="molecule type" value="Genomic_DNA"/>
</dbReference>
<accession>A0ABN1H6V8</accession>
<evidence type="ECO:0000313" key="6">
    <source>
        <dbReference type="EMBL" id="GAA0630717.1"/>
    </source>
</evidence>
<evidence type="ECO:0000256" key="1">
    <source>
        <dbReference type="ARBA" id="ARBA00022729"/>
    </source>
</evidence>
<dbReference type="InterPro" id="IPR014756">
    <property type="entry name" value="Ig_E-set"/>
</dbReference>
<evidence type="ECO:0000256" key="3">
    <source>
        <dbReference type="SAM" id="SignalP"/>
    </source>
</evidence>
<feature type="domain" description="Galactose oxidase-like Early set" evidence="5">
    <location>
        <begin position="522"/>
        <end position="617"/>
    </location>
</feature>
<keyword evidence="7" id="KW-1185">Reference proteome</keyword>
<dbReference type="InterPro" id="IPR015202">
    <property type="entry name" value="GO-like_E_set"/>
</dbReference>
<protein>
    <recommendedName>
        <fullName evidence="8">Galactose oxidase</fullName>
    </recommendedName>
</protein>
<feature type="compositionally biased region" description="Basic residues" evidence="2">
    <location>
        <begin position="687"/>
        <end position="701"/>
    </location>
</feature>
<feature type="chain" id="PRO_5046377327" description="Galactose oxidase" evidence="3">
    <location>
        <begin position="25"/>
        <end position="701"/>
    </location>
</feature>
<evidence type="ECO:0008006" key="8">
    <source>
        <dbReference type="Google" id="ProtNLM"/>
    </source>
</evidence>
<dbReference type="Gene3D" id="2.60.40.10">
    <property type="entry name" value="Immunoglobulins"/>
    <property type="match status" value="1"/>
</dbReference>
<dbReference type="SUPFAM" id="SSF50965">
    <property type="entry name" value="Galactose oxidase, central domain"/>
    <property type="match status" value="1"/>
</dbReference>
<dbReference type="RefSeq" id="WP_344607702.1">
    <property type="nucleotide sequence ID" value="NZ_BAAAHE010000038.1"/>
</dbReference>
<name>A0ABN1H6V8_9ACTN</name>
<evidence type="ECO:0000313" key="7">
    <source>
        <dbReference type="Proteomes" id="UP001500957"/>
    </source>
</evidence>
<reference evidence="6 7" key="1">
    <citation type="journal article" date="2019" name="Int. J. Syst. Evol. Microbiol.">
        <title>The Global Catalogue of Microorganisms (GCM) 10K type strain sequencing project: providing services to taxonomists for standard genome sequencing and annotation.</title>
        <authorList>
            <consortium name="The Broad Institute Genomics Platform"/>
            <consortium name="The Broad Institute Genome Sequencing Center for Infectious Disease"/>
            <person name="Wu L."/>
            <person name="Ma J."/>
        </authorList>
    </citation>
    <scope>NUCLEOTIDE SEQUENCE [LARGE SCALE GENOMIC DNA]</scope>
    <source>
        <strain evidence="6 7">JCM 10671</strain>
    </source>
</reference>
<dbReference type="InterPro" id="IPR037293">
    <property type="entry name" value="Gal_Oxidase_central_sf"/>
</dbReference>
<gene>
    <name evidence="6" type="ORF">GCM10009547_38180</name>
</gene>
<dbReference type="Proteomes" id="UP001500957">
    <property type="component" value="Unassembled WGS sequence"/>
</dbReference>
<dbReference type="InterPro" id="IPR013783">
    <property type="entry name" value="Ig-like_fold"/>
</dbReference>
<dbReference type="Pfam" id="PF07250">
    <property type="entry name" value="Glyoxal_oxid_N"/>
    <property type="match status" value="1"/>
</dbReference>
<dbReference type="InterPro" id="IPR011043">
    <property type="entry name" value="Gal_Oxase/kelch_b-propeller"/>
</dbReference>
<organism evidence="6 7">
    <name type="scientific">Sporichthya brevicatena</name>
    <dbReference type="NCBI Taxonomy" id="171442"/>
    <lineage>
        <taxon>Bacteria</taxon>
        <taxon>Bacillati</taxon>
        <taxon>Actinomycetota</taxon>
        <taxon>Actinomycetes</taxon>
        <taxon>Sporichthyales</taxon>
        <taxon>Sporichthyaceae</taxon>
        <taxon>Sporichthya</taxon>
    </lineage>
</organism>
<dbReference type="Pfam" id="PF09118">
    <property type="entry name" value="GO-like_E_set"/>
    <property type="match status" value="1"/>
</dbReference>
<feature type="region of interest" description="Disordered" evidence="2">
    <location>
        <begin position="677"/>
        <end position="701"/>
    </location>
</feature>
<feature type="signal peptide" evidence="3">
    <location>
        <begin position="1"/>
        <end position="24"/>
    </location>
</feature>
<feature type="domain" description="Glyoxal oxidase N-terminal" evidence="4">
    <location>
        <begin position="390"/>
        <end position="483"/>
    </location>
</feature>
<proteinExistence type="predicted"/>
<sequence length="701" mass="76064">MRKPILAAGAAVLVVPLTPSLGTAAPALTAADTGLFSALFEEPAGKYGTDCVSANDPRPRCKPTANAVSQLADGRQIYWSGLEGMDEPELSVVAEFGHTAINSGARVLDMRSGAPTWKPTAPYDALINANGNPDNEYLPLVPHNNDKTDNDGDLFCADLNFLADGRLLTNGGTAYYEEPGISGTKYGVVELQGLRNTRLFDPRTDRWSEVGKMKYARWYPTMVTQPDGSILTFSGVAKMMKPYYPDRPADSAANERHVERFDPKTGTWTVLPDSANKSLPLYPRMHLLPDGRTFFNSQGQVVNPMGYAWDEATWSLTSVFDPRTNSWTDLGINDFGGLPLGFRGSGFSMMLTLKPGDTTAKFLSVGGVPFAWPGGYFGVPYTTMTEVGPGNSFKSYASGNLHSPRWYNDGVLLPTGHVWVVNGADRDHLAAPGIDIANRTTELWDPATGQWTVTAAQSHGRTYHPTAMLLPDGRVLVGGHAPAGFLYGRPTDAAEQNLGMSRNYADPTFQIFSPPYLYWGKRPVITKVNPNWSTNRTMTVNVDRPSEISSVRLTRNPTVTHLMDGDQRNVELKIVSRSKNSVTVEVPNSNYLPAGPYMLFVHTKSAKGEIPSVSRQVFVDAKLTKAQVKELQTRAAGLVRGELLAGVPEVPAAGDLGSPGPSQGPLKDVADLAVLPGPAVRTESGRRPGRRRSLTLTRRAR</sequence>
<dbReference type="PANTHER" id="PTHR32208:SF21">
    <property type="entry name" value="LOW QUALITY PROTEIN: ALDEHYDE OXIDASE GLOX-LIKE"/>
    <property type="match status" value="1"/>
</dbReference>
<keyword evidence="1 3" id="KW-0732">Signal</keyword>
<evidence type="ECO:0000259" key="5">
    <source>
        <dbReference type="Pfam" id="PF09118"/>
    </source>
</evidence>
<dbReference type="Gene3D" id="2.130.10.80">
    <property type="entry name" value="Galactose oxidase/kelch, beta-propeller"/>
    <property type="match status" value="1"/>
</dbReference>
<dbReference type="SUPFAM" id="SSF81296">
    <property type="entry name" value="E set domains"/>
    <property type="match status" value="1"/>
</dbReference>
<comment type="caution">
    <text evidence="6">The sequence shown here is derived from an EMBL/GenBank/DDBJ whole genome shotgun (WGS) entry which is preliminary data.</text>
</comment>